<keyword evidence="1" id="KW-1015">Disulfide bond</keyword>
<evidence type="ECO:0000259" key="3">
    <source>
        <dbReference type="Pfam" id="PF12708"/>
    </source>
</evidence>
<dbReference type="SMART" id="SM00710">
    <property type="entry name" value="PbH1"/>
    <property type="match status" value="4"/>
</dbReference>
<dbReference type="Gene3D" id="2.160.20.10">
    <property type="entry name" value="Single-stranded right-handed beta-helix, Pectin lyase-like"/>
    <property type="match status" value="1"/>
</dbReference>
<dbReference type="Pfam" id="PF12708">
    <property type="entry name" value="Pect-lyase_RHGA_epim"/>
    <property type="match status" value="1"/>
</dbReference>
<gene>
    <name evidence="5" type="ORF">AUC71_03220</name>
</gene>
<dbReference type="InterPro" id="IPR011050">
    <property type="entry name" value="Pectin_lyase_fold/virulence"/>
</dbReference>
<dbReference type="PANTHER" id="PTHR31736:SF19">
    <property type="entry name" value="PECTIN LYASE SUPERFAMILY PROTEIN-RELATED"/>
    <property type="match status" value="1"/>
</dbReference>
<comment type="caution">
    <text evidence="5">The sequence shown here is derived from an EMBL/GenBank/DDBJ whole genome shotgun (WGS) entry which is preliminary data.</text>
</comment>
<dbReference type="InterPro" id="IPR012334">
    <property type="entry name" value="Pectin_lyas_fold"/>
</dbReference>
<accession>A0A1E3W6K5</accession>
<dbReference type="Pfam" id="PF13229">
    <property type="entry name" value="Beta_helix"/>
    <property type="match status" value="1"/>
</dbReference>
<organism evidence="5 6">
    <name type="scientific">Methyloceanibacter marginalis</name>
    <dbReference type="NCBI Taxonomy" id="1774971"/>
    <lineage>
        <taxon>Bacteria</taxon>
        <taxon>Pseudomonadati</taxon>
        <taxon>Pseudomonadota</taxon>
        <taxon>Alphaproteobacteria</taxon>
        <taxon>Hyphomicrobiales</taxon>
        <taxon>Hyphomicrobiaceae</taxon>
        <taxon>Methyloceanibacter</taxon>
    </lineage>
</organism>
<feature type="signal peptide" evidence="2">
    <location>
        <begin position="1"/>
        <end position="30"/>
    </location>
</feature>
<dbReference type="InterPro" id="IPR024535">
    <property type="entry name" value="RHGA/B-epi-like_pectate_lyase"/>
</dbReference>
<keyword evidence="2" id="KW-0732">Signal</keyword>
<proteinExistence type="predicted"/>
<dbReference type="InterPro" id="IPR006626">
    <property type="entry name" value="PbH1"/>
</dbReference>
<dbReference type="PANTHER" id="PTHR31736">
    <property type="match status" value="1"/>
</dbReference>
<evidence type="ECO:0000256" key="1">
    <source>
        <dbReference type="ARBA" id="ARBA00023157"/>
    </source>
</evidence>
<keyword evidence="6" id="KW-1185">Reference proteome</keyword>
<feature type="domain" description="Right handed beta helix" evidence="4">
    <location>
        <begin position="168"/>
        <end position="279"/>
    </location>
</feature>
<name>A0A1E3W6K5_9HYPH</name>
<sequence length="322" mass="34786">MPKEQPDRRPLNKILRTSALLSFFVAASLAGPASGARFDGCNVKPASSLVVNVKDRGAKGDGKSDDTQSIQKAIDEVAGSGGTVYVPNGTYIVQAHGKNRLVLGSKMTLRLADRAVLKAMPTAAKYYSVLRIPRAKDVTVIGGTLQGDRKEHKGRSGEWGMGIIIGPESERITIAGVTSRHMWGDGFYLAGGEDIALCSVVAEHNRRQGLSIIMGNRILVTNSTFRDTRGTAPSAGIDLEPNKPHQRISNVRIENSKFIDNAGGGIMISGKKAEVAHVEILHNLFEGPRPILVENAPRVRSTSICENRYVRKEEAGNQLILR</sequence>
<dbReference type="InterPro" id="IPR039448">
    <property type="entry name" value="Beta_helix"/>
</dbReference>
<evidence type="ECO:0000313" key="6">
    <source>
        <dbReference type="Proteomes" id="UP000095042"/>
    </source>
</evidence>
<protein>
    <recommendedName>
        <fullName evidence="7">Pectate lyase superfamily protein domain-containing protein</fullName>
    </recommendedName>
</protein>
<dbReference type="Proteomes" id="UP000095042">
    <property type="component" value="Unassembled WGS sequence"/>
</dbReference>
<dbReference type="SUPFAM" id="SSF51126">
    <property type="entry name" value="Pectin lyase-like"/>
    <property type="match status" value="1"/>
</dbReference>
<dbReference type="AlphaFoldDB" id="A0A1E3W6K5"/>
<feature type="domain" description="Rhamnogalacturonase A/B/Epimerase-like pectate lyase" evidence="3">
    <location>
        <begin position="51"/>
        <end position="95"/>
    </location>
</feature>
<evidence type="ECO:0000259" key="4">
    <source>
        <dbReference type="Pfam" id="PF13229"/>
    </source>
</evidence>
<evidence type="ECO:0008006" key="7">
    <source>
        <dbReference type="Google" id="ProtNLM"/>
    </source>
</evidence>
<evidence type="ECO:0000256" key="2">
    <source>
        <dbReference type="SAM" id="SignalP"/>
    </source>
</evidence>
<dbReference type="EMBL" id="LPWD01000428">
    <property type="protein sequence ID" value="ODS01433.1"/>
    <property type="molecule type" value="Genomic_DNA"/>
</dbReference>
<reference evidence="5 6" key="1">
    <citation type="journal article" date="2016" name="Environ. Microbiol.">
        <title>New Methyloceanibacter diversity from North Sea sediments includes methanotroph containing solely the soluble methane monooxygenase.</title>
        <authorList>
            <person name="Vekeman B."/>
            <person name="Kerckhof F.M."/>
            <person name="Cremers G."/>
            <person name="de Vos P."/>
            <person name="Vandamme P."/>
            <person name="Boon N."/>
            <person name="Op den Camp H.J."/>
            <person name="Heylen K."/>
        </authorList>
    </citation>
    <scope>NUCLEOTIDE SEQUENCE [LARGE SCALE GENOMIC DNA]</scope>
    <source>
        <strain evidence="5 6">R-67177</strain>
    </source>
</reference>
<feature type="chain" id="PRO_5009139170" description="Pectate lyase superfamily protein domain-containing protein" evidence="2">
    <location>
        <begin position="31"/>
        <end position="322"/>
    </location>
</feature>
<evidence type="ECO:0000313" key="5">
    <source>
        <dbReference type="EMBL" id="ODS01433.1"/>
    </source>
</evidence>